<dbReference type="AlphaFoldDB" id="A0A0V7ZBV0"/>
<dbReference type="OrthoDB" id="572515at2"/>
<dbReference type="EMBL" id="LMTZ01000018">
    <property type="protein sequence ID" value="KST69601.1"/>
    <property type="molecule type" value="Genomic_DNA"/>
</dbReference>
<reference evidence="2 4" key="1">
    <citation type="journal article" date="2015" name="Genome Announc.">
        <title>Draft Genome of the Euendolithic (true boring) Cyanobacterium Mastigocoleus testarum strain BC008.</title>
        <authorList>
            <person name="Guida B.S."/>
            <person name="Garcia-Pichel F."/>
        </authorList>
    </citation>
    <scope>NUCLEOTIDE SEQUENCE [LARGE SCALE GENOMIC DNA]</scope>
    <source>
        <strain evidence="2 4">BC008</strain>
    </source>
</reference>
<dbReference type="RefSeq" id="WP_027843532.1">
    <property type="nucleotide sequence ID" value="NZ_LMTZ01000018.1"/>
</dbReference>
<evidence type="ECO:0000313" key="2">
    <source>
        <dbReference type="EMBL" id="KST61836.1"/>
    </source>
</evidence>
<dbReference type="EMBL" id="LMTZ01000170">
    <property type="protein sequence ID" value="KST61836.1"/>
    <property type="molecule type" value="Genomic_DNA"/>
</dbReference>
<evidence type="ECO:0000256" key="1">
    <source>
        <dbReference type="SAM" id="Phobius"/>
    </source>
</evidence>
<evidence type="ECO:0000313" key="4">
    <source>
        <dbReference type="Proteomes" id="UP000053372"/>
    </source>
</evidence>
<organism evidence="2 4">
    <name type="scientific">Mastigocoleus testarum BC008</name>
    <dbReference type="NCBI Taxonomy" id="371196"/>
    <lineage>
        <taxon>Bacteria</taxon>
        <taxon>Bacillati</taxon>
        <taxon>Cyanobacteriota</taxon>
        <taxon>Cyanophyceae</taxon>
        <taxon>Nostocales</taxon>
        <taxon>Hapalosiphonaceae</taxon>
        <taxon>Mastigocoleus</taxon>
    </lineage>
</organism>
<protein>
    <submittedName>
        <fullName evidence="2">Uncharacterized protein</fullName>
    </submittedName>
</protein>
<keyword evidence="1" id="KW-1133">Transmembrane helix</keyword>
<keyword evidence="1" id="KW-0472">Membrane</keyword>
<accession>A0A0V7ZBV0</accession>
<gene>
    <name evidence="3" type="ORF">BC008_04675</name>
    <name evidence="2" type="ORF">BC008_07265</name>
</gene>
<sequence>MVDYKSSIFRKNAVQNYIRGQEKAVLPQLVAPRVFLYLWTLLGLLAASGTVASCIQIPTFITGSAIIVRRPAASQDSQAEVVVIALFPAQSSPPLKSSQFILLRFDGLGSDRIKRPIIAANKQVLSPKDIQQQWGLENNVTANITQPVRLVVTPLEPIPTTLPSTAYIGSVGHAEIEGEGSRIISFLPGVHQFLKRKLKTDQMR</sequence>
<comment type="caution">
    <text evidence="2">The sequence shown here is derived from an EMBL/GenBank/DDBJ whole genome shotgun (WGS) entry which is preliminary data.</text>
</comment>
<keyword evidence="1" id="KW-0812">Transmembrane</keyword>
<feature type="transmembrane region" description="Helical" evidence="1">
    <location>
        <begin position="36"/>
        <end position="61"/>
    </location>
</feature>
<evidence type="ECO:0000313" key="3">
    <source>
        <dbReference type="EMBL" id="KST69601.1"/>
    </source>
</evidence>
<name>A0A0V7ZBV0_9CYAN</name>
<keyword evidence="4" id="KW-1185">Reference proteome</keyword>
<proteinExistence type="predicted"/>
<dbReference type="Proteomes" id="UP000053372">
    <property type="component" value="Unassembled WGS sequence"/>
</dbReference>